<organism evidence="3">
    <name type="scientific">Rodentolepis nana</name>
    <name type="common">Dwarf tapeworm</name>
    <name type="synonym">Hymenolepis nana</name>
    <dbReference type="NCBI Taxonomy" id="102285"/>
    <lineage>
        <taxon>Eukaryota</taxon>
        <taxon>Metazoa</taxon>
        <taxon>Spiralia</taxon>
        <taxon>Lophotrochozoa</taxon>
        <taxon>Platyhelminthes</taxon>
        <taxon>Cestoda</taxon>
        <taxon>Eucestoda</taxon>
        <taxon>Cyclophyllidea</taxon>
        <taxon>Hymenolepididae</taxon>
        <taxon>Rodentolepis</taxon>
    </lineage>
</organism>
<dbReference type="AlphaFoldDB" id="A0A0R3TVR9"/>
<accession>A0A0R3TVR9</accession>
<evidence type="ECO:0000313" key="1">
    <source>
        <dbReference type="EMBL" id="VDO11707.1"/>
    </source>
</evidence>
<dbReference type="WBParaSite" id="HNAJ_0001193001-mRNA-1">
    <property type="protein sequence ID" value="HNAJ_0001193001-mRNA-1"/>
    <property type="gene ID" value="HNAJ_0001193001"/>
</dbReference>
<dbReference type="STRING" id="102285.A0A0R3TVR9"/>
<reference evidence="1 2" key="2">
    <citation type="submission" date="2018-11" db="EMBL/GenBank/DDBJ databases">
        <authorList>
            <consortium name="Pathogen Informatics"/>
        </authorList>
    </citation>
    <scope>NUCLEOTIDE SEQUENCE [LARGE SCALE GENOMIC DNA]</scope>
</reference>
<proteinExistence type="predicted"/>
<dbReference type="EMBL" id="UZAE01013888">
    <property type="protein sequence ID" value="VDO11707.1"/>
    <property type="molecule type" value="Genomic_DNA"/>
</dbReference>
<dbReference type="Proteomes" id="UP000278807">
    <property type="component" value="Unassembled WGS sequence"/>
</dbReference>
<protein>
    <submittedName>
        <fullName evidence="3">Helicase ATP-binding domain-containing protein</fullName>
    </submittedName>
</protein>
<gene>
    <name evidence="1" type="ORF">HNAJ_LOCUS11919</name>
</gene>
<evidence type="ECO:0000313" key="3">
    <source>
        <dbReference type="WBParaSite" id="HNAJ_0001193001-mRNA-1"/>
    </source>
</evidence>
<keyword evidence="2" id="KW-1185">Reference proteome</keyword>
<evidence type="ECO:0000313" key="2">
    <source>
        <dbReference type="Proteomes" id="UP000278807"/>
    </source>
</evidence>
<sequence>MEPRNGSIALVIVTTKELAQKVEFFPKHFRLNCIFRVACLHSGATTPGRLLDFLESGYVHLRHTT</sequence>
<reference evidence="3" key="1">
    <citation type="submission" date="2017-02" db="UniProtKB">
        <authorList>
            <consortium name="WormBaseParasite"/>
        </authorList>
    </citation>
    <scope>IDENTIFICATION</scope>
</reference>
<name>A0A0R3TVR9_RODNA</name>